<dbReference type="AlphaFoldDB" id="A0A918F4P0"/>
<evidence type="ECO:0000313" key="2">
    <source>
        <dbReference type="EMBL" id="GGR00645.1"/>
    </source>
</evidence>
<reference evidence="2" key="2">
    <citation type="submission" date="2020-09" db="EMBL/GenBank/DDBJ databases">
        <authorList>
            <person name="Sun Q."/>
            <person name="Ohkuma M."/>
        </authorList>
    </citation>
    <scope>NUCLEOTIDE SEQUENCE</scope>
    <source>
        <strain evidence="2">JCM 4403</strain>
    </source>
</reference>
<name>A0A918F4P0_9ACTN</name>
<keyword evidence="3" id="KW-1185">Reference proteome</keyword>
<organism evidence="2 3">
    <name type="scientific">Streptomyces pilosus</name>
    <dbReference type="NCBI Taxonomy" id="28893"/>
    <lineage>
        <taxon>Bacteria</taxon>
        <taxon>Bacillati</taxon>
        <taxon>Actinomycetota</taxon>
        <taxon>Actinomycetes</taxon>
        <taxon>Kitasatosporales</taxon>
        <taxon>Streptomycetaceae</taxon>
        <taxon>Streptomyces</taxon>
    </lineage>
</organism>
<protein>
    <recommendedName>
        <fullName evidence="4">HU family DNA-binding protein</fullName>
    </recommendedName>
</protein>
<evidence type="ECO:0000313" key="3">
    <source>
        <dbReference type="Proteomes" id="UP000656732"/>
    </source>
</evidence>
<dbReference type="GO" id="GO:0003677">
    <property type="term" value="F:DNA binding"/>
    <property type="evidence" value="ECO:0007669"/>
    <property type="project" value="InterPro"/>
</dbReference>
<dbReference type="InterPro" id="IPR010992">
    <property type="entry name" value="IHF-like_DNA-bd_dom_sf"/>
</dbReference>
<feature type="region of interest" description="Disordered" evidence="1">
    <location>
        <begin position="1"/>
        <end position="60"/>
    </location>
</feature>
<comment type="caution">
    <text evidence="2">The sequence shown here is derived from an EMBL/GenBank/DDBJ whole genome shotgun (WGS) entry which is preliminary data.</text>
</comment>
<dbReference type="Proteomes" id="UP000656732">
    <property type="component" value="Unassembled WGS sequence"/>
</dbReference>
<accession>A0A918F4P0</accession>
<gene>
    <name evidence="2" type="ORF">GCM10010280_55700</name>
</gene>
<dbReference type="SUPFAM" id="SSF47729">
    <property type="entry name" value="IHF-like DNA-binding proteins"/>
    <property type="match status" value="1"/>
</dbReference>
<evidence type="ECO:0000256" key="1">
    <source>
        <dbReference type="SAM" id="MobiDB-lite"/>
    </source>
</evidence>
<dbReference type="EMBL" id="BMTU01000014">
    <property type="protein sequence ID" value="GGR00645.1"/>
    <property type="molecule type" value="Genomic_DNA"/>
</dbReference>
<dbReference type="Gene3D" id="4.10.520.10">
    <property type="entry name" value="IHF-like DNA-binding proteins"/>
    <property type="match status" value="1"/>
</dbReference>
<evidence type="ECO:0008006" key="4">
    <source>
        <dbReference type="Google" id="ProtNLM"/>
    </source>
</evidence>
<sequence>MCPLTLSARCSARLPPGAPPSRDRSGRRPRRPPLGRGGERRNAVTGTPSHTDPEGEAMDKNALVEAAARRTADADRQLAAEQVERVVDALFGTVEHPGVIAEGLKRGETVTVLGFGAFHLDDQDRATLRPGQALNEYVSGAVG</sequence>
<proteinExistence type="predicted"/>
<reference evidence="2" key="1">
    <citation type="journal article" date="2014" name="Int. J. Syst. Evol. Microbiol.">
        <title>Complete genome sequence of Corynebacterium casei LMG S-19264T (=DSM 44701T), isolated from a smear-ripened cheese.</title>
        <authorList>
            <consortium name="US DOE Joint Genome Institute (JGI-PGF)"/>
            <person name="Walter F."/>
            <person name="Albersmeier A."/>
            <person name="Kalinowski J."/>
            <person name="Ruckert C."/>
        </authorList>
    </citation>
    <scope>NUCLEOTIDE SEQUENCE</scope>
    <source>
        <strain evidence="2">JCM 4403</strain>
    </source>
</reference>